<proteinExistence type="predicted"/>
<dbReference type="AlphaFoldDB" id="A0A0W0YIJ5"/>
<dbReference type="EMBL" id="LNYU01000083">
    <property type="protein sequence ID" value="KTD56350.1"/>
    <property type="molecule type" value="Genomic_DNA"/>
</dbReference>
<reference evidence="2 3" key="1">
    <citation type="submission" date="2015-11" db="EMBL/GenBank/DDBJ databases">
        <title>Genomic analysis of 38 Legionella species identifies large and diverse effector repertoires.</title>
        <authorList>
            <person name="Burstein D."/>
            <person name="Amaro F."/>
            <person name="Zusman T."/>
            <person name="Lifshitz Z."/>
            <person name="Cohen O."/>
            <person name="Gilbert J.A."/>
            <person name="Pupko T."/>
            <person name="Shuman H.A."/>
            <person name="Segal G."/>
        </authorList>
    </citation>
    <scope>NUCLEOTIDE SEQUENCE [LARGE SCALE GENOMIC DNA]</scope>
    <source>
        <strain evidence="2 3">SC-63-C7</strain>
    </source>
</reference>
<name>A0A0W0YIJ5_9GAMM</name>
<dbReference type="SUPFAM" id="SSF81383">
    <property type="entry name" value="F-box domain"/>
    <property type="match status" value="1"/>
</dbReference>
<dbReference type="InterPro" id="IPR001810">
    <property type="entry name" value="F-box_dom"/>
</dbReference>
<organism evidence="2 3">
    <name type="scientific">Legionella santicrucis</name>
    <dbReference type="NCBI Taxonomy" id="45074"/>
    <lineage>
        <taxon>Bacteria</taxon>
        <taxon>Pseudomonadati</taxon>
        <taxon>Pseudomonadota</taxon>
        <taxon>Gammaproteobacteria</taxon>
        <taxon>Legionellales</taxon>
        <taxon>Legionellaceae</taxon>
        <taxon>Legionella</taxon>
    </lineage>
</organism>
<evidence type="ECO:0000313" key="2">
    <source>
        <dbReference type="EMBL" id="KTD56350.1"/>
    </source>
</evidence>
<dbReference type="OrthoDB" id="5653835at2"/>
<keyword evidence="3" id="KW-1185">Reference proteome</keyword>
<dbReference type="InterPro" id="IPR036047">
    <property type="entry name" value="F-box-like_dom_sf"/>
</dbReference>
<dbReference type="RefSeq" id="WP_058515002.1">
    <property type="nucleotide sequence ID" value="NZ_CAAAIH010000010.1"/>
</dbReference>
<dbReference type="Proteomes" id="UP000054703">
    <property type="component" value="Unassembled WGS sequence"/>
</dbReference>
<accession>A0A0W0YIJ5</accession>
<comment type="caution">
    <text evidence="2">The sequence shown here is derived from an EMBL/GenBank/DDBJ whole genome shotgun (WGS) entry which is preliminary data.</text>
</comment>
<dbReference type="Pfam" id="PF00646">
    <property type="entry name" value="F-box"/>
    <property type="match status" value="1"/>
</dbReference>
<sequence length="289" mass="33432">MPINSENIEKDETLKEVSGAIDLSLATDGSKKRSPQSLQDIVVAAIAQDPYLSLEVLQNESFEAPHITDVLRKTTPFIQLLPTELKCKLIMFLPVQDWESLWKVSHEWRQVVMTTAKIFLDQVEHDKLPVIQVDVNDFDVILKNLLDTVSYYAQYTQRRSHQVQDIRKLQQEASAFTQPLAKLIHCKIKVEEIQRTIDSEYNYTHFFRPRNSQLYQILNSFLSESQNLIESSPLVKKIKFCADLYPQHATVKRLSEALLEIKGQKNRVEEKPKMEGGEEKPVFSFLLMN</sequence>
<gene>
    <name evidence="2" type="ORF">Lsan_3038</name>
</gene>
<protein>
    <recommendedName>
        <fullName evidence="1">F-box domain-containing protein</fullName>
    </recommendedName>
</protein>
<dbReference type="PATRIC" id="fig|45074.5.peg.3272"/>
<feature type="domain" description="F-box" evidence="1">
    <location>
        <begin position="79"/>
        <end position="113"/>
    </location>
</feature>
<evidence type="ECO:0000259" key="1">
    <source>
        <dbReference type="Pfam" id="PF00646"/>
    </source>
</evidence>
<evidence type="ECO:0000313" key="3">
    <source>
        <dbReference type="Proteomes" id="UP000054703"/>
    </source>
</evidence>